<dbReference type="GO" id="GO:0005634">
    <property type="term" value="C:nucleus"/>
    <property type="evidence" value="ECO:0007669"/>
    <property type="project" value="TreeGrafter"/>
</dbReference>
<dbReference type="Gene3D" id="1.10.220.10">
    <property type="entry name" value="Annexin"/>
    <property type="match status" value="3"/>
</dbReference>
<name>A0A3P7FJ46_HYDTA</name>
<dbReference type="PANTHER" id="PTHR10502:SF102">
    <property type="entry name" value="ANNEXIN B11"/>
    <property type="match status" value="1"/>
</dbReference>
<evidence type="ECO:0000256" key="2">
    <source>
        <dbReference type="ARBA" id="ARBA00022737"/>
    </source>
</evidence>
<evidence type="ECO:0000256" key="4">
    <source>
        <dbReference type="ARBA" id="ARBA00023216"/>
    </source>
</evidence>
<protein>
    <recommendedName>
        <fullName evidence="8">Annexin</fullName>
    </recommendedName>
</protein>
<keyword evidence="3" id="KW-0106">Calcium</keyword>
<dbReference type="InterPro" id="IPR037104">
    <property type="entry name" value="Annexin_sf"/>
</dbReference>
<evidence type="ECO:0000313" key="6">
    <source>
        <dbReference type="EMBL" id="VDM36210.1"/>
    </source>
</evidence>
<keyword evidence="7" id="KW-1185">Reference proteome</keyword>
<dbReference type="PROSITE" id="PS51897">
    <property type="entry name" value="ANNEXIN_2"/>
    <property type="match status" value="3"/>
</dbReference>
<dbReference type="SMART" id="SM00335">
    <property type="entry name" value="ANX"/>
    <property type="match status" value="2"/>
</dbReference>
<evidence type="ECO:0000256" key="1">
    <source>
        <dbReference type="ARBA" id="ARBA00007831"/>
    </source>
</evidence>
<sequence>MEKDIVSETSGDFRRILVAMLQAQRDENPQVNQTQVEVDVDALYESGEGRVGTEESRFTQIFSQRSFPHIKEIAKTYANRYKKTIYEAIRSETSGNYCETLVTIVSYAEDQISLFVNWLQDSMAGLGTRDDDLIRLILSWAEVISTLDSVFPTYQRKTNKLLTNAIESETSGDYKRMLISIVEGNA</sequence>
<dbReference type="InterPro" id="IPR018252">
    <property type="entry name" value="Annexin_repeat_CS"/>
</dbReference>
<dbReference type="GO" id="GO:0005886">
    <property type="term" value="C:plasma membrane"/>
    <property type="evidence" value="ECO:0007669"/>
    <property type="project" value="TreeGrafter"/>
</dbReference>
<evidence type="ECO:0000313" key="7">
    <source>
        <dbReference type="Proteomes" id="UP000274429"/>
    </source>
</evidence>
<keyword evidence="4" id="KW-0041">Annexin</keyword>
<dbReference type="InterPro" id="IPR018502">
    <property type="entry name" value="Annexin_repeat"/>
</dbReference>
<organism evidence="6 7">
    <name type="scientific">Hydatigena taeniaeformis</name>
    <name type="common">Feline tapeworm</name>
    <name type="synonym">Taenia taeniaeformis</name>
    <dbReference type="NCBI Taxonomy" id="6205"/>
    <lineage>
        <taxon>Eukaryota</taxon>
        <taxon>Metazoa</taxon>
        <taxon>Spiralia</taxon>
        <taxon>Lophotrochozoa</taxon>
        <taxon>Platyhelminthes</taxon>
        <taxon>Cestoda</taxon>
        <taxon>Eucestoda</taxon>
        <taxon>Cyclophyllidea</taxon>
        <taxon>Taeniidae</taxon>
        <taxon>Hydatigera</taxon>
    </lineage>
</organism>
<dbReference type="GO" id="GO:0005509">
    <property type="term" value="F:calcium ion binding"/>
    <property type="evidence" value="ECO:0007669"/>
    <property type="project" value="InterPro"/>
</dbReference>
<dbReference type="GO" id="GO:0005737">
    <property type="term" value="C:cytoplasm"/>
    <property type="evidence" value="ECO:0007669"/>
    <property type="project" value="TreeGrafter"/>
</dbReference>
<evidence type="ECO:0000256" key="3">
    <source>
        <dbReference type="ARBA" id="ARBA00022837"/>
    </source>
</evidence>
<accession>A0A3P7FJ46</accession>
<dbReference type="GO" id="GO:0012506">
    <property type="term" value="C:vesicle membrane"/>
    <property type="evidence" value="ECO:0007669"/>
    <property type="project" value="TreeGrafter"/>
</dbReference>
<dbReference type="OrthoDB" id="37886at2759"/>
<evidence type="ECO:0008006" key="8">
    <source>
        <dbReference type="Google" id="ProtNLM"/>
    </source>
</evidence>
<keyword evidence="5" id="KW-0111">Calcium/phospholipid-binding</keyword>
<reference evidence="6 7" key="1">
    <citation type="submission" date="2018-11" db="EMBL/GenBank/DDBJ databases">
        <authorList>
            <consortium name="Pathogen Informatics"/>
        </authorList>
    </citation>
    <scope>NUCLEOTIDE SEQUENCE [LARGE SCALE GENOMIC DNA]</scope>
</reference>
<dbReference type="GO" id="GO:0005544">
    <property type="term" value="F:calcium-dependent phospholipid binding"/>
    <property type="evidence" value="ECO:0007669"/>
    <property type="project" value="UniProtKB-KW"/>
</dbReference>
<evidence type="ECO:0000256" key="5">
    <source>
        <dbReference type="ARBA" id="ARBA00023302"/>
    </source>
</evidence>
<proteinExistence type="inferred from homology"/>
<dbReference type="PROSITE" id="PS00223">
    <property type="entry name" value="ANNEXIN_1"/>
    <property type="match status" value="1"/>
</dbReference>
<keyword evidence="2" id="KW-0677">Repeat</keyword>
<dbReference type="FunFam" id="1.10.220.10:FF:000002">
    <property type="entry name" value="Annexin"/>
    <property type="match status" value="1"/>
</dbReference>
<dbReference type="AlphaFoldDB" id="A0A3P7FJ46"/>
<dbReference type="PANTHER" id="PTHR10502">
    <property type="entry name" value="ANNEXIN"/>
    <property type="match status" value="1"/>
</dbReference>
<gene>
    <name evidence="6" type="ORF">TTAC_LOCUS11230</name>
</gene>
<dbReference type="GO" id="GO:0001786">
    <property type="term" value="F:phosphatidylserine binding"/>
    <property type="evidence" value="ECO:0007669"/>
    <property type="project" value="TreeGrafter"/>
</dbReference>
<dbReference type="SUPFAM" id="SSF47874">
    <property type="entry name" value="Annexin"/>
    <property type="match status" value="1"/>
</dbReference>
<dbReference type="EMBL" id="UYWX01023313">
    <property type="protein sequence ID" value="VDM36210.1"/>
    <property type="molecule type" value="Genomic_DNA"/>
</dbReference>
<dbReference type="Pfam" id="PF00191">
    <property type="entry name" value="Annexin"/>
    <property type="match status" value="2"/>
</dbReference>
<comment type="similarity">
    <text evidence="1">Belongs to the annexin family.</text>
</comment>
<dbReference type="Proteomes" id="UP000274429">
    <property type="component" value="Unassembled WGS sequence"/>
</dbReference>